<organism evidence="3 4">
    <name type="scientific">Patiria miniata</name>
    <name type="common">Bat star</name>
    <name type="synonym">Asterina miniata</name>
    <dbReference type="NCBI Taxonomy" id="46514"/>
    <lineage>
        <taxon>Eukaryota</taxon>
        <taxon>Metazoa</taxon>
        <taxon>Echinodermata</taxon>
        <taxon>Eleutherozoa</taxon>
        <taxon>Asterozoa</taxon>
        <taxon>Asteroidea</taxon>
        <taxon>Valvatacea</taxon>
        <taxon>Valvatida</taxon>
        <taxon>Asterinidae</taxon>
        <taxon>Patiria</taxon>
    </lineage>
</organism>
<feature type="compositionally biased region" description="Low complexity" evidence="2">
    <location>
        <begin position="179"/>
        <end position="193"/>
    </location>
</feature>
<feature type="region of interest" description="Disordered" evidence="2">
    <location>
        <begin position="179"/>
        <end position="203"/>
    </location>
</feature>
<dbReference type="OrthoDB" id="10052339at2759"/>
<name>A0A914ACN9_PATMI</name>
<proteinExistence type="predicted"/>
<dbReference type="Proteomes" id="UP000887568">
    <property type="component" value="Unplaced"/>
</dbReference>
<dbReference type="EnsemblMetazoa" id="XM_038205186.1">
    <property type="protein sequence ID" value="XP_038061114.1"/>
    <property type="gene ID" value="LOC119731899"/>
</dbReference>
<dbReference type="CDD" id="cd01644">
    <property type="entry name" value="RT_pepA17"/>
    <property type="match status" value="1"/>
</dbReference>
<dbReference type="OMA" id="EDNSANT"/>
<dbReference type="InterPro" id="IPR043502">
    <property type="entry name" value="DNA/RNA_pol_sf"/>
</dbReference>
<evidence type="ECO:0000313" key="3">
    <source>
        <dbReference type="EnsemblMetazoa" id="XP_038061114.1"/>
    </source>
</evidence>
<dbReference type="GeneID" id="119731899"/>
<feature type="compositionally biased region" description="Polar residues" evidence="2">
    <location>
        <begin position="1"/>
        <end position="28"/>
    </location>
</feature>
<feature type="compositionally biased region" description="Polar residues" evidence="2">
    <location>
        <begin position="194"/>
        <end position="203"/>
    </location>
</feature>
<evidence type="ECO:0000256" key="2">
    <source>
        <dbReference type="SAM" id="MobiDB-lite"/>
    </source>
</evidence>
<feature type="compositionally biased region" description="Polar residues" evidence="2">
    <location>
        <begin position="54"/>
        <end position="66"/>
    </location>
</feature>
<keyword evidence="4" id="KW-1185">Reference proteome</keyword>
<reference evidence="3" key="1">
    <citation type="submission" date="2022-11" db="UniProtKB">
        <authorList>
            <consortium name="EnsemblMetazoa"/>
        </authorList>
    </citation>
    <scope>IDENTIFICATION</scope>
</reference>
<dbReference type="Pfam" id="PF03564">
    <property type="entry name" value="DUF1759"/>
    <property type="match status" value="1"/>
</dbReference>
<evidence type="ECO:0000313" key="4">
    <source>
        <dbReference type="Proteomes" id="UP000887568"/>
    </source>
</evidence>
<dbReference type="InterPro" id="IPR008042">
    <property type="entry name" value="Retrotrans_Pao"/>
</dbReference>
<feature type="region of interest" description="Disordered" evidence="2">
    <location>
        <begin position="1"/>
        <end position="67"/>
    </location>
</feature>
<evidence type="ECO:0000256" key="1">
    <source>
        <dbReference type="SAM" id="Coils"/>
    </source>
</evidence>
<dbReference type="Gene3D" id="3.30.70.270">
    <property type="match status" value="1"/>
</dbReference>
<dbReference type="InterPro" id="IPR005312">
    <property type="entry name" value="DUF1759"/>
</dbReference>
<dbReference type="Gene3D" id="3.10.10.10">
    <property type="entry name" value="HIV Type 1 Reverse Transcriptase, subunit A, domain 1"/>
    <property type="match status" value="1"/>
</dbReference>
<protein>
    <submittedName>
        <fullName evidence="3">Uncharacterized protein</fullName>
    </submittedName>
</protein>
<dbReference type="PANTHER" id="PTHR47331:SF1">
    <property type="entry name" value="GAG-LIKE PROTEIN"/>
    <property type="match status" value="1"/>
</dbReference>
<dbReference type="PANTHER" id="PTHR47331">
    <property type="entry name" value="PHD-TYPE DOMAIN-CONTAINING PROTEIN"/>
    <property type="match status" value="1"/>
</dbReference>
<accession>A0A914ACN9</accession>
<dbReference type="SUPFAM" id="SSF56672">
    <property type="entry name" value="DNA/RNA polymerases"/>
    <property type="match status" value="1"/>
</dbReference>
<dbReference type="Pfam" id="PF05380">
    <property type="entry name" value="Peptidase_A17"/>
    <property type="match status" value="1"/>
</dbReference>
<sequence length="1294" mass="146662">MAYAVTSTPSVEKDTVSNGGSVKSTQSDKGSRMTDTRAPTPPTQDDNVSEHGSVRSNRSMRSSCSVASIEKYREAKARLEITKLRKEQLKRKQQLAQQKMMLEMKFQLQNAEDEEEQAELETHIWGEEMQEEDATEDRPDVTQAIDTSVEVTSSTLVVNNHDRAQADMIDESGIITFPSNTTEESVTPPEVTSQSTPASNDHGSITQLCQALTLAMNIPKPDIKSFSGDPAEYWAFVTSFETNIGSKVTDARTRLTYLVQFCRGKAKESIENCILMEPTDGYKTALKILREQFGQPHLIMHALLRKVTNRGQIRQNDGNALWDLARDMEKCQITFSQLGYNADMNSSENLLKVQRLLPVHLQADWAKKAQGTIECKREPRFAQMTEFIETKAKTASNMYGQNITKTFSPTSASHSPRTKPKTYPAKVTALSTSVSGDYLHEAKKDKQVKCLCCSQQHKLAECKTFKQGSYDERRIDVSLCDEELAEQLGIRGERFNFSLNTVGGTSKYHGMEINLTVKSIQNDEELDLPRVRTVQTLPTSSSVFPNQKDVKKWRHLDGIEFPQTDGRPVQVLIGGDVPEAFWVMEERRDGRKEPYGVRSLLGWTLVGPTSPSFKQGAGSFNINHAKLQDDQLQQQVQRFWEVDFGGSIMDNKRGDSVEDRRARSTMEESARLINGHYKIGLPLRRRNPDLPDNRALAETRLGSLKKCLQKDDDLRQQYKETIDGYVQRGYARPVPEEVPNVEVGRKWYLPHHPVFHPQKPGKMRVVFDCAARFRGTSLNDNLLQGPDLTNNLVGVLTRFRHETVALVADVEAMFHQVRVPERDCDALRFLWWPSYDLSKDPTDFQMLVHLFGATSSPSCAGFALRKTADDYGAEFGEAATSAVRDNFYVDDLLVSVSCAEAGINLARQLIDLLSKGGFRLRKWISNNQEVLSAIPATPFILPAKILLQDICSKKLGCDERVEERELFRWKRWLDDLPRLEALTIPRCLRPRELEDTAISQLHFFSDAFERGYATVAYLRTVDGSGRIDCSFIIGKARLCPKRSISIPRLELTAAVLSVQLSKMVQEELRLPITDIVFWTDSTSVLQYIRNESRRFRTFVANRVARIQDATDESQWRYVNSESNPADEGSRGLSAERMIKDGRWLKGPQFLMMNEDHWPIPPVVLQGTVPNPDILPLNDALERDPELKRVVTQTALVQEKLKVDEFLAKYSSWNRLKRGVSWLLRFVQYLHIRCKGIADDSSLKQGGFSVEECQSAERGIIRYIQRQAFPKEKDALHSTKQETATCEKKSRGQQL</sequence>
<dbReference type="RefSeq" id="XP_038061114.1">
    <property type="nucleotide sequence ID" value="XM_038205186.1"/>
</dbReference>
<feature type="region of interest" description="Disordered" evidence="2">
    <location>
        <begin position="1272"/>
        <end position="1294"/>
    </location>
</feature>
<feature type="coiled-coil region" evidence="1">
    <location>
        <begin position="69"/>
        <end position="121"/>
    </location>
</feature>
<keyword evidence="1" id="KW-0175">Coiled coil</keyword>
<dbReference type="InterPro" id="IPR043128">
    <property type="entry name" value="Rev_trsase/Diguanyl_cyclase"/>
</dbReference>